<protein>
    <submittedName>
        <fullName evidence="1">Uncharacterized protein</fullName>
    </submittedName>
</protein>
<dbReference type="Proteomes" id="UP000828048">
    <property type="component" value="Chromosome 7"/>
</dbReference>
<organism evidence="1 2">
    <name type="scientific">Vaccinium darrowii</name>
    <dbReference type="NCBI Taxonomy" id="229202"/>
    <lineage>
        <taxon>Eukaryota</taxon>
        <taxon>Viridiplantae</taxon>
        <taxon>Streptophyta</taxon>
        <taxon>Embryophyta</taxon>
        <taxon>Tracheophyta</taxon>
        <taxon>Spermatophyta</taxon>
        <taxon>Magnoliopsida</taxon>
        <taxon>eudicotyledons</taxon>
        <taxon>Gunneridae</taxon>
        <taxon>Pentapetalae</taxon>
        <taxon>asterids</taxon>
        <taxon>Ericales</taxon>
        <taxon>Ericaceae</taxon>
        <taxon>Vaccinioideae</taxon>
        <taxon>Vaccinieae</taxon>
        <taxon>Vaccinium</taxon>
    </lineage>
</organism>
<gene>
    <name evidence="1" type="ORF">Vadar_029148</name>
</gene>
<reference evidence="1 2" key="1">
    <citation type="journal article" date="2021" name="Hortic Res">
        <title>High-quality reference genome and annotation aids understanding of berry development for evergreen blueberry (Vaccinium darrowii).</title>
        <authorList>
            <person name="Yu J."/>
            <person name="Hulse-Kemp A.M."/>
            <person name="Babiker E."/>
            <person name="Staton M."/>
        </authorList>
    </citation>
    <scope>NUCLEOTIDE SEQUENCE [LARGE SCALE GENOMIC DNA]</scope>
    <source>
        <strain evidence="2">cv. NJ 8807/NJ 8810</strain>
        <tissue evidence="1">Young leaf</tissue>
    </source>
</reference>
<accession>A0ACB7Y9W8</accession>
<evidence type="ECO:0000313" key="1">
    <source>
        <dbReference type="EMBL" id="KAH7850200.1"/>
    </source>
</evidence>
<dbReference type="EMBL" id="CM037157">
    <property type="protein sequence ID" value="KAH7850200.1"/>
    <property type="molecule type" value="Genomic_DNA"/>
</dbReference>
<comment type="caution">
    <text evidence="1">The sequence shown here is derived from an EMBL/GenBank/DDBJ whole genome shotgun (WGS) entry which is preliminary data.</text>
</comment>
<proteinExistence type="predicted"/>
<keyword evidence="2" id="KW-1185">Reference proteome</keyword>
<sequence>MYDSFQEFGLICFDGYKHCEMQCRDDNIKARTTAFQELNMVLRSVCEIHELPLAMTWVPCSACNDLLRGQLLSEGVEFCDHRNIHLTDFLQVSKCSHLRKGGIFEKALSSPYMLYCADITQISLTEHPLVPYARMCNFSGWFTLCLQSSYTENEVYVLEFFLPTSSMDDESILTTLSLILGTMEANFKTFKLASGQQLGEVLSAEVMDFRNGQKLHFVQMIQAPRLSRSPELLKDRGLMLQLTSLEEGKRKKQRKHKGGGVRIEVSLDDILKCAKMKRKGAAEKLKVSTSTFKRACREYASRLSVSSWPTTSFGSLSPTPKYLALSIRGVRVGGVEIPDNKRLEFSLQYIHGIGRTTAHQILCDLNMENKFTKDLSEHEKISLREEVSKYLIEHQLRRSNELEIKRLKEIQCYRGIRHIQGLPCRGQRTH</sequence>
<name>A0ACB7Y9W8_9ERIC</name>
<evidence type="ECO:0000313" key="2">
    <source>
        <dbReference type="Proteomes" id="UP000828048"/>
    </source>
</evidence>